<sequence length="67" mass="7715">MTVTLHPYLLKVSGCLLIYNFPVLECTVQNRFFYPAKQASRNLINVWLKTSRTRIRGCLKSSSLPKV</sequence>
<organism evidence="1 2">
    <name type="scientific">Brucella lupini</name>
    <dbReference type="NCBI Taxonomy" id="255457"/>
    <lineage>
        <taxon>Bacteria</taxon>
        <taxon>Pseudomonadati</taxon>
        <taxon>Pseudomonadota</taxon>
        <taxon>Alphaproteobacteria</taxon>
        <taxon>Hyphomicrobiales</taxon>
        <taxon>Brucellaceae</taxon>
        <taxon>Brucella/Ochrobactrum group</taxon>
        <taxon>Brucella</taxon>
    </lineage>
</organism>
<name>A0A256GGC9_9HYPH</name>
<evidence type="ECO:0000313" key="2">
    <source>
        <dbReference type="Proteomes" id="UP000216363"/>
    </source>
</evidence>
<accession>A0A256GGC9</accession>
<dbReference type="EMBL" id="NNRN01000056">
    <property type="protein sequence ID" value="OYR26058.1"/>
    <property type="molecule type" value="Genomic_DNA"/>
</dbReference>
<proteinExistence type="predicted"/>
<reference evidence="1 2" key="1">
    <citation type="submission" date="2017-07" db="EMBL/GenBank/DDBJ databases">
        <title>Draft genome of Ochrobactrum lupini type strain LUP21.</title>
        <authorList>
            <person name="Krzyzanowska D.M."/>
            <person name="Jafra S."/>
        </authorList>
    </citation>
    <scope>NUCLEOTIDE SEQUENCE [LARGE SCALE GENOMIC DNA]</scope>
    <source>
        <strain evidence="1 2">LUP21</strain>
    </source>
</reference>
<dbReference type="AlphaFoldDB" id="A0A256GGC9"/>
<gene>
    <name evidence="1" type="ORF">CES86_4112</name>
</gene>
<protein>
    <submittedName>
        <fullName evidence="1">Uncharacterized protein</fullName>
    </submittedName>
</protein>
<evidence type="ECO:0000313" key="1">
    <source>
        <dbReference type="EMBL" id="OYR26058.1"/>
    </source>
</evidence>
<dbReference type="Proteomes" id="UP000216363">
    <property type="component" value="Unassembled WGS sequence"/>
</dbReference>
<comment type="caution">
    <text evidence="1">The sequence shown here is derived from an EMBL/GenBank/DDBJ whole genome shotgun (WGS) entry which is preliminary data.</text>
</comment>